<organism evidence="2 3">
    <name type="scientific">Aphanomyces euteiches</name>
    <dbReference type="NCBI Taxonomy" id="100861"/>
    <lineage>
        <taxon>Eukaryota</taxon>
        <taxon>Sar</taxon>
        <taxon>Stramenopiles</taxon>
        <taxon>Oomycota</taxon>
        <taxon>Saprolegniomycetes</taxon>
        <taxon>Saprolegniales</taxon>
        <taxon>Verrucalvaceae</taxon>
        <taxon>Aphanomyces</taxon>
    </lineage>
</organism>
<protein>
    <submittedName>
        <fullName evidence="2">Uncharacterized protein</fullName>
    </submittedName>
</protein>
<evidence type="ECO:0000256" key="1">
    <source>
        <dbReference type="SAM" id="MobiDB-lite"/>
    </source>
</evidence>
<feature type="compositionally biased region" description="Polar residues" evidence="1">
    <location>
        <begin position="1"/>
        <end position="15"/>
    </location>
</feature>
<gene>
    <name evidence="2" type="ORF">Ae201684_017932</name>
</gene>
<keyword evidence="3" id="KW-1185">Reference proteome</keyword>
<name>A0A6G0W7M6_9STRA</name>
<accession>A0A6G0W7M6</accession>
<feature type="region of interest" description="Disordered" evidence="1">
    <location>
        <begin position="1"/>
        <end position="20"/>
    </location>
</feature>
<proteinExistence type="predicted"/>
<dbReference type="Proteomes" id="UP000481153">
    <property type="component" value="Unassembled WGS sequence"/>
</dbReference>
<evidence type="ECO:0000313" key="2">
    <source>
        <dbReference type="EMBL" id="KAF0723061.1"/>
    </source>
</evidence>
<reference evidence="2 3" key="1">
    <citation type="submission" date="2019-07" db="EMBL/GenBank/DDBJ databases">
        <title>Genomics analysis of Aphanomyces spp. identifies a new class of oomycete effector associated with host adaptation.</title>
        <authorList>
            <person name="Gaulin E."/>
        </authorList>
    </citation>
    <scope>NUCLEOTIDE SEQUENCE [LARGE SCALE GENOMIC DNA]</scope>
    <source>
        <strain evidence="2 3">ATCC 201684</strain>
    </source>
</reference>
<sequence>MVAAAQSLTHMNPSHSLPAEDSTCGATNYRMIAQVILKETESGRDNKGNVFGPQVFEGSSFSSIKEKLWTFTLEYLQPLAHYTGLPKVWSIQTAPPTMCDFDKYVSFKHNKQIISTDDKLKKRLQKNPNETITVLTYKWGVNIRSTSDLIEFKKTCIEPVSVDRAGAADEEQQQEIVEQLRHYWADHYDAFDATWRMWASLIHAKRAQYNVSREVQRPPPAQLIHLFTATTSGIHSRLDELDRNIKMAMDTVDSCIEDYKAIEAYWKTCVNSMEIRLDAFKKSLETKKKCLESFARDLPCRRDTETAQFTTIPNIPDNDHAYEYEGEDDEMN</sequence>
<comment type="caution">
    <text evidence="2">The sequence shown here is derived from an EMBL/GenBank/DDBJ whole genome shotgun (WGS) entry which is preliminary data.</text>
</comment>
<evidence type="ECO:0000313" key="3">
    <source>
        <dbReference type="Proteomes" id="UP000481153"/>
    </source>
</evidence>
<dbReference type="VEuPathDB" id="FungiDB:AeMF1_008692"/>
<dbReference type="AlphaFoldDB" id="A0A6G0W7M6"/>
<dbReference type="EMBL" id="VJMJ01000317">
    <property type="protein sequence ID" value="KAF0723061.1"/>
    <property type="molecule type" value="Genomic_DNA"/>
</dbReference>